<organism evidence="3 4">
    <name type="scientific">Undibacterium pigrum</name>
    <dbReference type="NCBI Taxonomy" id="401470"/>
    <lineage>
        <taxon>Bacteria</taxon>
        <taxon>Pseudomonadati</taxon>
        <taxon>Pseudomonadota</taxon>
        <taxon>Betaproteobacteria</taxon>
        <taxon>Burkholderiales</taxon>
        <taxon>Oxalobacteraceae</taxon>
        <taxon>Undibacterium</taxon>
    </lineage>
</organism>
<dbReference type="EMBL" id="QJKB01000003">
    <property type="protein sequence ID" value="PXX44124.1"/>
    <property type="molecule type" value="Genomic_DNA"/>
</dbReference>
<keyword evidence="1" id="KW-0732">Signal</keyword>
<name>A0A318JK41_9BURK</name>
<accession>A0A318JK41</accession>
<dbReference type="OrthoDB" id="8594082at2"/>
<sequence length="279" mass="31091">MPAPARLSLYRQQIFMRLVQMPVLMLMLACLLSLSSATVQAQKLSIYTEDWPPMNFKTKTGIDGMAVDMVRALQMLTGSKENIQLVPWARGYKAVLEDESVMLFSLGRSPEREKLMHMLGPIAISKTAVYTRKGEAARLKALDNDIYKLPVGAYRGSIFADAAKKKGFINLAQADSPLNSSKMLFAHRFDLWVEGSLAVNSILQESGRTAADVEEVMVLDSLELYLAFSLKTPATTITSWENALRQMKKDGSFQKIHQKWLPGEAPPLEVVRVEGGDKH</sequence>
<dbReference type="Proteomes" id="UP000247792">
    <property type="component" value="Unassembled WGS sequence"/>
</dbReference>
<evidence type="ECO:0000313" key="3">
    <source>
        <dbReference type="EMBL" id="PXX44124.1"/>
    </source>
</evidence>
<reference evidence="3 4" key="1">
    <citation type="submission" date="2018-05" db="EMBL/GenBank/DDBJ databases">
        <title>Genomic Encyclopedia of Type Strains, Phase IV (KMG-IV): sequencing the most valuable type-strain genomes for metagenomic binning, comparative biology and taxonomic classification.</title>
        <authorList>
            <person name="Goeker M."/>
        </authorList>
    </citation>
    <scope>NUCLEOTIDE SEQUENCE [LARGE SCALE GENOMIC DNA]</scope>
    <source>
        <strain evidence="3 4">DSM 19792</strain>
    </source>
</reference>
<feature type="signal peptide" evidence="1">
    <location>
        <begin position="1"/>
        <end position="41"/>
    </location>
</feature>
<keyword evidence="4" id="KW-1185">Reference proteome</keyword>
<dbReference type="PANTHER" id="PTHR38834">
    <property type="entry name" value="PERIPLASMIC SUBSTRATE BINDING PROTEIN FAMILY 3"/>
    <property type="match status" value="1"/>
</dbReference>
<evidence type="ECO:0000256" key="1">
    <source>
        <dbReference type="SAM" id="SignalP"/>
    </source>
</evidence>
<gene>
    <name evidence="3" type="ORF">DFR42_103393</name>
</gene>
<feature type="domain" description="Solute-binding protein family 3/N-terminal" evidence="2">
    <location>
        <begin position="43"/>
        <end position="264"/>
    </location>
</feature>
<evidence type="ECO:0000259" key="2">
    <source>
        <dbReference type="SMART" id="SM00062"/>
    </source>
</evidence>
<comment type="caution">
    <text evidence="3">The sequence shown here is derived from an EMBL/GenBank/DDBJ whole genome shotgun (WGS) entry which is preliminary data.</text>
</comment>
<dbReference type="Pfam" id="PF00497">
    <property type="entry name" value="SBP_bac_3"/>
    <property type="match status" value="1"/>
</dbReference>
<dbReference type="PROSITE" id="PS51257">
    <property type="entry name" value="PROKAR_LIPOPROTEIN"/>
    <property type="match status" value="1"/>
</dbReference>
<dbReference type="SUPFAM" id="SSF53850">
    <property type="entry name" value="Periplasmic binding protein-like II"/>
    <property type="match status" value="1"/>
</dbReference>
<dbReference type="SMART" id="SM00062">
    <property type="entry name" value="PBPb"/>
    <property type="match status" value="1"/>
</dbReference>
<dbReference type="PANTHER" id="PTHR38834:SF3">
    <property type="entry name" value="SOLUTE-BINDING PROTEIN FAMILY 3_N-TERMINAL DOMAIN-CONTAINING PROTEIN"/>
    <property type="match status" value="1"/>
</dbReference>
<proteinExistence type="predicted"/>
<protein>
    <submittedName>
        <fullName evidence="3">Amino acid ABC transporter substrate-binding protein (PAAT family)</fullName>
    </submittedName>
</protein>
<dbReference type="InterPro" id="IPR001638">
    <property type="entry name" value="Solute-binding_3/MltF_N"/>
</dbReference>
<dbReference type="AlphaFoldDB" id="A0A318JK41"/>
<evidence type="ECO:0000313" key="4">
    <source>
        <dbReference type="Proteomes" id="UP000247792"/>
    </source>
</evidence>
<feature type="chain" id="PRO_5016390051" evidence="1">
    <location>
        <begin position="42"/>
        <end position="279"/>
    </location>
</feature>
<dbReference type="Gene3D" id="3.40.190.10">
    <property type="entry name" value="Periplasmic binding protein-like II"/>
    <property type="match status" value="2"/>
</dbReference>